<feature type="compositionally biased region" description="Polar residues" evidence="1">
    <location>
        <begin position="42"/>
        <end position="52"/>
    </location>
</feature>
<feature type="region of interest" description="Disordered" evidence="1">
    <location>
        <begin position="202"/>
        <end position="271"/>
    </location>
</feature>
<organism evidence="2 3">
    <name type="scientific">Mycoplasmopsis californica</name>
    <dbReference type="NCBI Taxonomy" id="2113"/>
    <lineage>
        <taxon>Bacteria</taxon>
        <taxon>Bacillati</taxon>
        <taxon>Mycoplasmatota</taxon>
        <taxon>Mycoplasmoidales</taxon>
        <taxon>Metamycoplasmataceae</taxon>
        <taxon>Mycoplasmopsis</taxon>
    </lineage>
</organism>
<evidence type="ECO:0000256" key="1">
    <source>
        <dbReference type="SAM" id="MobiDB-lite"/>
    </source>
</evidence>
<evidence type="ECO:0000313" key="3">
    <source>
        <dbReference type="Proteomes" id="UP000027088"/>
    </source>
</evidence>
<name>A0A059XRN9_9BACT</name>
<protein>
    <submittedName>
        <fullName evidence="2">Uncharacterized protein</fullName>
    </submittedName>
</protein>
<feature type="compositionally biased region" description="Low complexity" evidence="1">
    <location>
        <begin position="637"/>
        <end position="648"/>
    </location>
</feature>
<feature type="compositionally biased region" description="Basic and acidic residues" evidence="1">
    <location>
        <begin position="410"/>
        <end position="419"/>
    </location>
</feature>
<feature type="compositionally biased region" description="Basic and acidic residues" evidence="1">
    <location>
        <begin position="1"/>
        <end position="29"/>
    </location>
</feature>
<sequence length="836" mass="95313">MFRPPLTKEPEKIENTDKDPQNGEIEKDTTPAPQAPDKDLGHNNQSNKQSASEPKDQLKDFSDPDLFNYLNENKKIFTFDQSGTNITKIIDQAKSKNRIKITKNYDKKSEKSSGIIVQYINGQDKKTGLNVNSDIQLKTLTHGNVSYIAPAEIEFGKPGPNKRSRLKGINLIFEDDKVYAEFRLVKKDGTVGEKRRELIYTPDATLESAKPDVQGEGGQGKQGNTESNTQSQPSKPQSDAQSNQSSKEPKKDNDKNNLASPEKPLEKNEAELYKNPTLFKVAKETGGKIFKFDEKKEHLDNLIAASKDTNNRLKIQDKKISFVASKFNKDPNKKQHGLSLIDSLSSVADKIITHPGKNKTIDAGKGGNKHGIYLEGNPEENSVTLVYYLVKKDGTLSEKFEQKISINEPKNQESTKKQSDQPSNQSDENKLKKEPEVEHSSPKRDNPPINSGLNSQNEPEKLNPQHQEGREHEDNKDIAELMKEQENITGFTQKHSNEEDSKKDWSKIVEFVQEFNKSMSEIEDGEERKIFEEFHKKMENVVQQIPSVSKQSDYEKSIGEILKLFSDWDNELNNEENLKTDEGHRGVQPDNRNPEANISKDEDKHQSGELKDPNLTEPKKDSGERENQGSKNKKQPDNNTESSSNSDNPKTENAKKIESDSEAEKSDVPVPNVNDSRDQMKDKNPKQNQSNLYEKYLYPDIKRIVDQNNVFSVPDDAKYQTFVDKFQLKEHPEYHFYIYSGSIHFGKNKSDSKKNKLNEFINLSDEAKTHFRTSKEKDKQVSIYSSSSQTANTKVQYIDWEKDDSKKTITFKFKTPLKEDLKTLSEEIKVVIQFKK</sequence>
<dbReference type="RefSeq" id="WP_038561576.1">
    <property type="nucleotide sequence ID" value="NZ_CP007521.1"/>
</dbReference>
<dbReference type="KEGG" id="mcr:MCFN_01620"/>
<feature type="compositionally biased region" description="Basic and acidic residues" evidence="1">
    <location>
        <begin position="53"/>
        <end position="62"/>
    </location>
</feature>
<feature type="compositionally biased region" description="Basic and acidic residues" evidence="1">
    <location>
        <begin position="495"/>
        <end position="504"/>
    </location>
</feature>
<dbReference type="AlphaFoldDB" id="A0A059XRN9"/>
<proteinExistence type="predicted"/>
<gene>
    <name evidence="2" type="ORF">MCFN_01620</name>
</gene>
<feature type="region of interest" description="Disordered" evidence="1">
    <location>
        <begin position="1"/>
        <end position="64"/>
    </location>
</feature>
<feature type="compositionally biased region" description="Basic and acidic residues" evidence="1">
    <location>
        <begin position="458"/>
        <end position="486"/>
    </location>
</feature>
<feature type="compositionally biased region" description="Polar residues" evidence="1">
    <location>
        <begin position="448"/>
        <end position="457"/>
    </location>
</feature>
<evidence type="ECO:0000313" key="2">
    <source>
        <dbReference type="EMBL" id="AIA29468.1"/>
    </source>
</evidence>
<feature type="region of interest" description="Disordered" evidence="1">
    <location>
        <begin position="403"/>
        <end position="504"/>
    </location>
</feature>
<feature type="compositionally biased region" description="Basic and acidic residues" evidence="1">
    <location>
        <begin position="576"/>
        <end position="587"/>
    </location>
</feature>
<dbReference type="EMBL" id="CP007521">
    <property type="protein sequence ID" value="AIA29468.1"/>
    <property type="molecule type" value="Genomic_DNA"/>
</dbReference>
<dbReference type="Proteomes" id="UP000027088">
    <property type="component" value="Chromosome"/>
</dbReference>
<feature type="compositionally biased region" description="Basic and acidic residues" evidence="1">
    <location>
        <begin position="649"/>
        <end position="667"/>
    </location>
</feature>
<feature type="region of interest" description="Disordered" evidence="1">
    <location>
        <begin position="575"/>
        <end position="692"/>
    </location>
</feature>
<feature type="compositionally biased region" description="Basic and acidic residues" evidence="1">
    <location>
        <begin position="598"/>
        <end position="628"/>
    </location>
</feature>
<feature type="compositionally biased region" description="Basic and acidic residues" evidence="1">
    <location>
        <begin position="427"/>
        <end position="446"/>
    </location>
</feature>
<reference evidence="2 3" key="1">
    <citation type="journal article" date="2014" name="Genome Announc.">
        <title>Complete Genome Sequence of the Bovine Mastitis Pathogen Mycoplasma californicum Strain ST-6T (ATCC 33461T).</title>
        <authorList>
            <person name="Calcutt M.J."/>
            <person name="Foecking M.F."/>
            <person name="Fox L.K."/>
        </authorList>
    </citation>
    <scope>NUCLEOTIDE SEQUENCE [LARGE SCALE GENOMIC DNA]</scope>
    <source>
        <strain evidence="2 3">ST-6</strain>
    </source>
</reference>
<accession>A0A059XRN9</accession>
<keyword evidence="3" id="KW-1185">Reference proteome</keyword>
<feature type="compositionally biased region" description="Polar residues" evidence="1">
    <location>
        <begin position="222"/>
        <end position="246"/>
    </location>
</feature>
<feature type="compositionally biased region" description="Basic and acidic residues" evidence="1">
    <location>
        <begin position="675"/>
        <end position="685"/>
    </location>
</feature>